<feature type="region of interest" description="Disordered" evidence="1">
    <location>
        <begin position="67"/>
        <end position="112"/>
    </location>
</feature>
<gene>
    <name evidence="2" type="ORF">RRG08_015400</name>
</gene>
<sequence length="153" mass="16831">MYSYYIRHQNRGNASRLAPTIARVNGCAIASGIIYQEEMGSNAYEQSETAWKNRGAKCMPTSLVNNLRQPGRTGEQSDHGIDIEDTSMQGAGNYQVRTDGLKPPTKLFYPGRGETSAKINDVYRLGEVPGAVLTSPSLSLKFGRRTSESVFHL</sequence>
<proteinExistence type="predicted"/>
<dbReference type="Proteomes" id="UP001283361">
    <property type="component" value="Unassembled WGS sequence"/>
</dbReference>
<name>A0AAE1ATI9_9GAST</name>
<evidence type="ECO:0000256" key="1">
    <source>
        <dbReference type="SAM" id="MobiDB-lite"/>
    </source>
</evidence>
<accession>A0AAE1ATI9</accession>
<dbReference type="EMBL" id="JAWDGP010001181">
    <property type="protein sequence ID" value="KAK3793703.1"/>
    <property type="molecule type" value="Genomic_DNA"/>
</dbReference>
<protein>
    <submittedName>
        <fullName evidence="2">Uncharacterized protein</fullName>
    </submittedName>
</protein>
<evidence type="ECO:0000313" key="2">
    <source>
        <dbReference type="EMBL" id="KAK3793703.1"/>
    </source>
</evidence>
<comment type="caution">
    <text evidence="2">The sequence shown here is derived from an EMBL/GenBank/DDBJ whole genome shotgun (WGS) entry which is preliminary data.</text>
</comment>
<evidence type="ECO:0000313" key="3">
    <source>
        <dbReference type="Proteomes" id="UP001283361"/>
    </source>
</evidence>
<keyword evidence="3" id="KW-1185">Reference proteome</keyword>
<organism evidence="2 3">
    <name type="scientific">Elysia crispata</name>
    <name type="common">lettuce slug</name>
    <dbReference type="NCBI Taxonomy" id="231223"/>
    <lineage>
        <taxon>Eukaryota</taxon>
        <taxon>Metazoa</taxon>
        <taxon>Spiralia</taxon>
        <taxon>Lophotrochozoa</taxon>
        <taxon>Mollusca</taxon>
        <taxon>Gastropoda</taxon>
        <taxon>Heterobranchia</taxon>
        <taxon>Euthyneura</taxon>
        <taxon>Panpulmonata</taxon>
        <taxon>Sacoglossa</taxon>
        <taxon>Placobranchoidea</taxon>
        <taxon>Plakobranchidae</taxon>
        <taxon>Elysia</taxon>
    </lineage>
</organism>
<reference evidence="2" key="1">
    <citation type="journal article" date="2023" name="G3 (Bethesda)">
        <title>A reference genome for the long-term kleptoplast-retaining sea slug Elysia crispata morphotype clarki.</title>
        <authorList>
            <person name="Eastman K.E."/>
            <person name="Pendleton A.L."/>
            <person name="Shaikh M.A."/>
            <person name="Suttiyut T."/>
            <person name="Ogas R."/>
            <person name="Tomko P."/>
            <person name="Gavelis G."/>
            <person name="Widhalm J.R."/>
            <person name="Wisecaver J.H."/>
        </authorList>
    </citation>
    <scope>NUCLEOTIDE SEQUENCE</scope>
    <source>
        <strain evidence="2">ECLA1</strain>
    </source>
</reference>
<dbReference type="AlphaFoldDB" id="A0AAE1ATI9"/>
<feature type="compositionally biased region" description="Polar residues" evidence="1">
    <location>
        <begin position="86"/>
        <end position="96"/>
    </location>
</feature>